<dbReference type="GeneID" id="17326644"/>
<accession>R7QLN7</accession>
<keyword evidence="2" id="KW-1185">Reference proteome</keyword>
<evidence type="ECO:0000313" key="2">
    <source>
        <dbReference type="Proteomes" id="UP000012073"/>
    </source>
</evidence>
<name>R7QLN7_CHOCR</name>
<gene>
    <name evidence="1" type="ORF">CHC_T00006692001</name>
</gene>
<dbReference type="Proteomes" id="UP000012073">
    <property type="component" value="Unassembled WGS sequence"/>
</dbReference>
<protein>
    <submittedName>
        <fullName evidence="1">Uncharacterized protein</fullName>
    </submittedName>
</protein>
<evidence type="ECO:0000313" key="1">
    <source>
        <dbReference type="EMBL" id="CDF38979.1"/>
    </source>
</evidence>
<sequence length="100" mass="11047">MLTIGRLTTTSIGHVAVSRTSPVRGFNSNRLSISPRRSLFKVNEPVTYAWILAMRLWGSKSQSSSCHFVLVPPSSNFSPATIVLHCCPVSKRSALAMTWR</sequence>
<dbReference type="RefSeq" id="XP_005718884.1">
    <property type="nucleotide sequence ID" value="XM_005718827.1"/>
</dbReference>
<organism evidence="1 2">
    <name type="scientific">Chondrus crispus</name>
    <name type="common">Carrageen Irish moss</name>
    <name type="synonym">Polymorpha crispa</name>
    <dbReference type="NCBI Taxonomy" id="2769"/>
    <lineage>
        <taxon>Eukaryota</taxon>
        <taxon>Rhodophyta</taxon>
        <taxon>Florideophyceae</taxon>
        <taxon>Rhodymeniophycidae</taxon>
        <taxon>Gigartinales</taxon>
        <taxon>Gigartinaceae</taxon>
        <taxon>Chondrus</taxon>
    </lineage>
</organism>
<dbReference type="EMBL" id="HG001983">
    <property type="protein sequence ID" value="CDF38979.1"/>
    <property type="molecule type" value="Genomic_DNA"/>
</dbReference>
<dbReference type="KEGG" id="ccp:CHC_T00006692001"/>
<reference evidence="2" key="1">
    <citation type="journal article" date="2013" name="Proc. Natl. Acad. Sci. U.S.A.">
        <title>Genome structure and metabolic features in the red seaweed Chondrus crispus shed light on evolution of the Archaeplastida.</title>
        <authorList>
            <person name="Collen J."/>
            <person name="Porcel B."/>
            <person name="Carre W."/>
            <person name="Ball S.G."/>
            <person name="Chaparro C."/>
            <person name="Tonon T."/>
            <person name="Barbeyron T."/>
            <person name="Michel G."/>
            <person name="Noel B."/>
            <person name="Valentin K."/>
            <person name="Elias M."/>
            <person name="Artiguenave F."/>
            <person name="Arun A."/>
            <person name="Aury J.M."/>
            <person name="Barbosa-Neto J.F."/>
            <person name="Bothwell J.H."/>
            <person name="Bouget F.Y."/>
            <person name="Brillet L."/>
            <person name="Cabello-Hurtado F."/>
            <person name="Capella-Gutierrez S."/>
            <person name="Charrier B."/>
            <person name="Cladiere L."/>
            <person name="Cock J.M."/>
            <person name="Coelho S.M."/>
            <person name="Colleoni C."/>
            <person name="Czjzek M."/>
            <person name="Da Silva C."/>
            <person name="Delage L."/>
            <person name="Denoeud F."/>
            <person name="Deschamps P."/>
            <person name="Dittami S.M."/>
            <person name="Gabaldon T."/>
            <person name="Gachon C.M."/>
            <person name="Groisillier A."/>
            <person name="Herve C."/>
            <person name="Jabbari K."/>
            <person name="Katinka M."/>
            <person name="Kloareg B."/>
            <person name="Kowalczyk N."/>
            <person name="Labadie K."/>
            <person name="Leblanc C."/>
            <person name="Lopez P.J."/>
            <person name="McLachlan D.H."/>
            <person name="Meslet-Cladiere L."/>
            <person name="Moustafa A."/>
            <person name="Nehr Z."/>
            <person name="Nyvall Collen P."/>
            <person name="Panaud O."/>
            <person name="Partensky F."/>
            <person name="Poulain J."/>
            <person name="Rensing S.A."/>
            <person name="Rousvoal S."/>
            <person name="Samson G."/>
            <person name="Symeonidi A."/>
            <person name="Weissenbach J."/>
            <person name="Zambounis A."/>
            <person name="Wincker P."/>
            <person name="Boyen C."/>
        </authorList>
    </citation>
    <scope>NUCLEOTIDE SEQUENCE [LARGE SCALE GENOMIC DNA]</scope>
    <source>
        <strain evidence="2">cv. Stackhouse</strain>
    </source>
</reference>
<dbReference type="AlphaFoldDB" id="R7QLN7"/>
<dbReference type="Gramene" id="CDF38979">
    <property type="protein sequence ID" value="CDF38979"/>
    <property type="gene ID" value="CHC_T00006692001"/>
</dbReference>
<proteinExistence type="predicted"/>